<dbReference type="PANTHER" id="PTHR43807:SF12">
    <property type="entry name" value="AMINOTRANSFERASE, CLASSES I AND II FAMILY PROTEIN, EXPRESSED"/>
    <property type="match status" value="1"/>
</dbReference>
<reference evidence="8" key="4">
    <citation type="submission" date="2016-08" db="EMBL/GenBank/DDBJ databases">
        <title>Sequencing, Assembly and Comparative Genomics of S. aureofaciens ATCC 10762.</title>
        <authorList>
            <person name="Gradnigo J.S."/>
            <person name="Johnson N."/>
            <person name="Somerville G.A."/>
        </authorList>
    </citation>
    <scope>NUCLEOTIDE SEQUENCE [LARGE SCALE GENOMIC DNA]</scope>
    <source>
        <strain evidence="8">ATCC 10762</strain>
    </source>
</reference>
<feature type="domain" description="Aminotransferase class I/classII large" evidence="6">
    <location>
        <begin position="39"/>
        <end position="387"/>
    </location>
</feature>
<evidence type="ECO:0000256" key="3">
    <source>
        <dbReference type="ARBA" id="ARBA00022679"/>
    </source>
</evidence>
<dbReference type="GeneID" id="97486515"/>
<dbReference type="GO" id="GO:0016212">
    <property type="term" value="F:kynurenine-oxoglutarate transaminase activity"/>
    <property type="evidence" value="ECO:0007669"/>
    <property type="project" value="TreeGrafter"/>
</dbReference>
<dbReference type="InterPro" id="IPR015422">
    <property type="entry name" value="PyrdxlP-dep_Trfase_small"/>
</dbReference>
<dbReference type="AlphaFoldDB" id="A0A1E7MVZ8"/>
<dbReference type="PANTHER" id="PTHR43807">
    <property type="entry name" value="FI04487P"/>
    <property type="match status" value="1"/>
</dbReference>
<accession>A0A1E7MVZ8</accession>
<dbReference type="SUPFAM" id="SSF53383">
    <property type="entry name" value="PLP-dependent transferases"/>
    <property type="match status" value="1"/>
</dbReference>
<reference evidence="9" key="3">
    <citation type="submission" date="2016-08" db="EMBL/GenBank/DDBJ databases">
        <title>Sequencing, assembly and comparative genomics of S. aureofaciens ATCC 10762.</title>
        <authorList>
            <person name="Gradnigo J.S."/>
            <person name="Johnson N."/>
            <person name="Somerville G.A."/>
        </authorList>
    </citation>
    <scope>NUCLEOTIDE SEQUENCE [LARGE SCALE GENOMIC DNA]</scope>
    <source>
        <strain evidence="9">ATCC 10762 / DSM 40127 / CCM 3239 / JCM 4008 / LMG 5968 / NBRC 12843 / NCIMB 8234 / A-377</strain>
    </source>
</reference>
<evidence type="ECO:0000256" key="5">
    <source>
        <dbReference type="RuleBase" id="RU000481"/>
    </source>
</evidence>
<dbReference type="Gene3D" id="3.90.1150.10">
    <property type="entry name" value="Aspartate Aminotransferase, domain 1"/>
    <property type="match status" value="1"/>
</dbReference>
<evidence type="ECO:0000313" key="9">
    <source>
        <dbReference type="Proteomes" id="UP000037395"/>
    </source>
</evidence>
<dbReference type="InterPro" id="IPR051326">
    <property type="entry name" value="Kynurenine-oxoglutarate_AT"/>
</dbReference>
<keyword evidence="4" id="KW-0663">Pyridoxal phosphate</keyword>
<dbReference type="EC" id="2.6.1.-" evidence="5"/>
<reference evidence="8 9" key="2">
    <citation type="submission" date="2014-07" db="EMBL/GenBank/DDBJ databases">
        <authorList>
            <person name="Zhang J.E."/>
            <person name="Yang H."/>
            <person name="Guo J."/>
            <person name="Deng Z."/>
            <person name="Luo H."/>
            <person name="Luo M."/>
            <person name="Zhao B."/>
        </authorList>
    </citation>
    <scope>NUCLEOTIDE SEQUENCE [LARGE SCALE GENOMIC DNA]</scope>
    <source>
        <strain evidence="8">ATCC 10762</strain>
        <strain evidence="9">ATCC 10762 / DSM 40127 / CCM 3239 / JCM 4008 / LMG 5968 / NBRC 12843 / NCIMB 8234 / A-377</strain>
    </source>
</reference>
<dbReference type="GO" id="GO:0030170">
    <property type="term" value="F:pyridoxal phosphate binding"/>
    <property type="evidence" value="ECO:0007669"/>
    <property type="project" value="InterPro"/>
</dbReference>
<proteinExistence type="inferred from homology"/>
<dbReference type="EMBL" id="JPRF03000087">
    <property type="protein sequence ID" value="OEV32601.1"/>
    <property type="molecule type" value="Genomic_DNA"/>
</dbReference>
<reference evidence="7" key="5">
    <citation type="submission" date="2020-09" db="EMBL/GenBank/DDBJ databases">
        <authorList>
            <person name="Sun Q."/>
            <person name="Ohkuma M."/>
        </authorList>
    </citation>
    <scope>NUCLEOTIDE SEQUENCE</scope>
    <source>
        <strain evidence="7">JCM 4434</strain>
    </source>
</reference>
<comment type="cofactor">
    <cofactor evidence="1 5">
        <name>pyridoxal 5'-phosphate</name>
        <dbReference type="ChEBI" id="CHEBI:597326"/>
    </cofactor>
</comment>
<dbReference type="PROSITE" id="PS00105">
    <property type="entry name" value="AA_TRANSFER_CLASS_1"/>
    <property type="match status" value="1"/>
</dbReference>
<organism evidence="8 9">
    <name type="scientific">Kitasatospora aureofaciens</name>
    <name type="common">Streptomyces aureofaciens</name>
    <dbReference type="NCBI Taxonomy" id="1894"/>
    <lineage>
        <taxon>Bacteria</taxon>
        <taxon>Bacillati</taxon>
        <taxon>Actinomycetota</taxon>
        <taxon>Actinomycetes</taxon>
        <taxon>Kitasatosporales</taxon>
        <taxon>Streptomycetaceae</taxon>
        <taxon>Kitasatospora</taxon>
    </lineage>
</organism>
<evidence type="ECO:0000259" key="6">
    <source>
        <dbReference type="Pfam" id="PF00155"/>
    </source>
</evidence>
<dbReference type="GO" id="GO:0005737">
    <property type="term" value="C:cytoplasm"/>
    <property type="evidence" value="ECO:0007669"/>
    <property type="project" value="TreeGrafter"/>
</dbReference>
<protein>
    <recommendedName>
        <fullName evidence="5">Aminotransferase</fullName>
        <ecNumber evidence="5">2.6.1.-</ecNumber>
    </recommendedName>
</protein>
<evidence type="ECO:0000256" key="2">
    <source>
        <dbReference type="ARBA" id="ARBA00022576"/>
    </source>
</evidence>
<accession>A0A8H9LSG4</accession>
<comment type="caution">
    <text evidence="8">The sequence shown here is derived from an EMBL/GenBank/DDBJ whole genome shotgun (WGS) entry which is preliminary data.</text>
</comment>
<dbReference type="KEGG" id="kau:B6264_04985"/>
<evidence type="ECO:0000313" key="10">
    <source>
        <dbReference type="Proteomes" id="UP000610124"/>
    </source>
</evidence>
<dbReference type="Pfam" id="PF00155">
    <property type="entry name" value="Aminotran_1_2"/>
    <property type="match status" value="1"/>
</dbReference>
<reference evidence="7 10" key="1">
    <citation type="journal article" date="2014" name="Int. J. Syst. Evol. Microbiol.">
        <title>Complete genome sequence of Corynebacterium casei LMG S-19264T (=DSM 44701T), isolated from a smear-ripened cheese.</title>
        <authorList>
            <consortium name="US DOE Joint Genome Institute (JGI-PGF)"/>
            <person name="Walter F."/>
            <person name="Albersmeier A."/>
            <person name="Kalinowski J."/>
            <person name="Ruckert C."/>
        </authorList>
    </citation>
    <scope>NUCLEOTIDE SEQUENCE [LARGE SCALE GENOMIC DNA]</scope>
    <source>
        <strain evidence="7 10">JCM 4434</strain>
    </source>
</reference>
<name>A0A1E7MVZ8_KITAU</name>
<dbReference type="Proteomes" id="UP000610124">
    <property type="component" value="Unassembled WGS sequence"/>
</dbReference>
<comment type="similarity">
    <text evidence="5">Belongs to the class-I pyridoxal-phosphate-dependent aminotransferase family.</text>
</comment>
<evidence type="ECO:0000256" key="1">
    <source>
        <dbReference type="ARBA" id="ARBA00001933"/>
    </source>
</evidence>
<keyword evidence="2 5" id="KW-0032">Aminotransferase</keyword>
<dbReference type="InterPro" id="IPR004839">
    <property type="entry name" value="Aminotransferase_I/II_large"/>
</dbReference>
<dbReference type="InterPro" id="IPR015424">
    <property type="entry name" value="PyrdxlP-dep_Trfase"/>
</dbReference>
<evidence type="ECO:0000313" key="7">
    <source>
        <dbReference type="EMBL" id="GGU79746.1"/>
    </source>
</evidence>
<dbReference type="InterPro" id="IPR015421">
    <property type="entry name" value="PyrdxlP-dep_Trfase_major"/>
</dbReference>
<dbReference type="Proteomes" id="UP000037395">
    <property type="component" value="Unassembled WGS sequence"/>
</dbReference>
<dbReference type="Gene3D" id="3.40.640.10">
    <property type="entry name" value="Type I PLP-dependent aspartate aminotransferase-like (Major domain)"/>
    <property type="match status" value="1"/>
</dbReference>
<sequence>MTRSALVGTAPARPLGAQRVRQLPAGGLVALLAGRGADSVDLAAGTPKWPATPPELVEGAVRALREGVHQYEDPAGNPRLREWIAGTLPGRPDPDTELTVTAGASEALAVALLACVDPGDEVVVLEPFYENFLSAVALVGGVPRFVRAEGPDWALDPDALTAAFGPRTRAIVLNSPANPTGRLLTDGELGLIAELCERWDVTAVSDEVYAGYVYDGARHRSVAELPGLAERSIVLGSFSKSHAVSGWRLGYLRAPAPWTRMLRQVHVATTGGAAAPLQHALAEAGPALRDGWDPAGSMRPLRDLAVRMLTEAGFDCVAPRGGIYVTAGIQHLTREPSPAFVRDLAAATGVLLAPATPFFADPRRGDRYVRVAFNRPEATLREAHRRLTARP</sequence>
<gene>
    <name evidence="7" type="ORF">GCM10010502_34500</name>
    <name evidence="8" type="ORF">HS99_0015095</name>
</gene>
<evidence type="ECO:0000256" key="4">
    <source>
        <dbReference type="ARBA" id="ARBA00022898"/>
    </source>
</evidence>
<keyword evidence="3 5" id="KW-0808">Transferase</keyword>
<evidence type="ECO:0000313" key="8">
    <source>
        <dbReference type="EMBL" id="OEV32601.1"/>
    </source>
</evidence>
<dbReference type="EMBL" id="BMUB01000007">
    <property type="protein sequence ID" value="GGU79746.1"/>
    <property type="molecule type" value="Genomic_DNA"/>
</dbReference>
<dbReference type="CDD" id="cd00609">
    <property type="entry name" value="AAT_like"/>
    <property type="match status" value="1"/>
</dbReference>
<dbReference type="InterPro" id="IPR004838">
    <property type="entry name" value="NHTrfase_class1_PyrdxlP-BS"/>
</dbReference>
<dbReference type="RefSeq" id="WP_030553357.1">
    <property type="nucleotide sequence ID" value="NZ_BMUB01000007.1"/>
</dbReference>
<dbReference type="OrthoDB" id="9763453at2"/>
<keyword evidence="9" id="KW-1185">Reference proteome</keyword>